<comment type="caution">
    <text evidence="3">The sequence shown here is derived from an EMBL/GenBank/DDBJ whole genome shotgun (WGS) entry which is preliminary data.</text>
</comment>
<evidence type="ECO:0000313" key="3">
    <source>
        <dbReference type="EMBL" id="TDW15491.1"/>
    </source>
</evidence>
<dbReference type="Pfam" id="PF01345">
    <property type="entry name" value="DUF11"/>
    <property type="match status" value="1"/>
</dbReference>
<reference evidence="3 4" key="1">
    <citation type="submission" date="2019-03" db="EMBL/GenBank/DDBJ databases">
        <title>Genomic Encyclopedia of Type Strains, Phase III (KMG-III): the genomes of soil and plant-associated and newly described type strains.</title>
        <authorList>
            <person name="Whitman W."/>
        </authorList>
    </citation>
    <scope>NUCLEOTIDE SEQUENCE [LARGE SCALE GENOMIC DNA]</scope>
    <source>
        <strain evidence="3 4">VKM Ac-2570</strain>
    </source>
</reference>
<dbReference type="AlphaFoldDB" id="A0A4R7ZGP1"/>
<feature type="domain" description="DUF11" evidence="2">
    <location>
        <begin position="160"/>
        <end position="273"/>
    </location>
</feature>
<feature type="signal peptide" evidence="1">
    <location>
        <begin position="1"/>
        <end position="29"/>
    </location>
</feature>
<name>A0A4R7ZGP1_9ACTN</name>
<organism evidence="3 4">
    <name type="scientific">Kribbella kalugense</name>
    <dbReference type="NCBI Taxonomy" id="2512221"/>
    <lineage>
        <taxon>Bacteria</taxon>
        <taxon>Bacillati</taxon>
        <taxon>Actinomycetota</taxon>
        <taxon>Actinomycetes</taxon>
        <taxon>Propionibacteriales</taxon>
        <taxon>Kribbellaceae</taxon>
        <taxon>Kribbella</taxon>
    </lineage>
</organism>
<proteinExistence type="predicted"/>
<dbReference type="OrthoDB" id="3666463at2"/>
<accession>A0A4R7ZGP1</accession>
<evidence type="ECO:0000313" key="4">
    <source>
        <dbReference type="Proteomes" id="UP000295447"/>
    </source>
</evidence>
<evidence type="ECO:0000256" key="1">
    <source>
        <dbReference type="SAM" id="SignalP"/>
    </source>
</evidence>
<feature type="chain" id="PRO_5020556651" evidence="1">
    <location>
        <begin position="30"/>
        <end position="284"/>
    </location>
</feature>
<dbReference type="Proteomes" id="UP000295447">
    <property type="component" value="Unassembled WGS sequence"/>
</dbReference>
<dbReference type="InterPro" id="IPR047589">
    <property type="entry name" value="DUF11_rpt"/>
</dbReference>
<protein>
    <submittedName>
        <fullName evidence="3">Putative repeat protein (TIGR01451 family)</fullName>
    </submittedName>
</protein>
<keyword evidence="1" id="KW-0732">Signal</keyword>
<gene>
    <name evidence="3" type="ORF">EV650_6973</name>
</gene>
<dbReference type="NCBIfam" id="TIGR01451">
    <property type="entry name" value="B_ant_repeat"/>
    <property type="match status" value="1"/>
</dbReference>
<sequence>MHAWKLFRAALVTAVAGATLATVPVTAHAAPPTSAIEVSTTSVARGDTFTIKQTVYNADSSVLLGGKATLYAKDASLPDMVDLVSCPEATACDTLGIGVRGGVGDVQPGESKTVTFTLRVKDDAPLGTITLQHQFNGENFSFETLDGPDLTIKEAPQHADVAVSMSAAVKMVGTARITYTITATNNGPVDATAVRVVGNFSIKSSYVATTCARVGTTRTVNCDFGTLATGESASRTLTVSTLLVAVGPVIATAERTASLPNDPVATNDKASRTCTALTGLIVRC</sequence>
<keyword evidence="4" id="KW-1185">Reference proteome</keyword>
<dbReference type="EMBL" id="SODF01000003">
    <property type="protein sequence ID" value="TDW15491.1"/>
    <property type="molecule type" value="Genomic_DNA"/>
</dbReference>
<dbReference type="InterPro" id="IPR001434">
    <property type="entry name" value="OmcB-like_DUF11"/>
</dbReference>
<evidence type="ECO:0000259" key="2">
    <source>
        <dbReference type="Pfam" id="PF01345"/>
    </source>
</evidence>